<dbReference type="PANTHER" id="PTHR12558:SF13">
    <property type="entry name" value="CELL DIVISION CYCLE PROTEIN 27 HOMOLOG"/>
    <property type="match status" value="1"/>
</dbReference>
<sequence>MRIALVLTTVLALTTISCGPKKQTQAEIEKAEAEYNYQEALKNYKIGVNYLNNNEVLQAIQHLETAVNQDDTNFRYRHGLGLAFSMNGQLEEAESELNRALAINPNHSESYNLLGSVYIDQERYIEAVEVLKKVIRDKNYGQPQFPYFNLGLAMRRQDRLTEAVAAFQKVVQIDPSFYRAYIALADIYKQNGDYDHALYFYQKAEPGFTNDVSVLYEIGHALFKLKRYDQAKTYLAQVSILFPPPVIDKPTQEMLRYIEMKRRKALN</sequence>
<dbReference type="PANTHER" id="PTHR12558">
    <property type="entry name" value="CELL DIVISION CYCLE 16,23,27"/>
    <property type="match status" value="1"/>
</dbReference>
<protein>
    <submittedName>
        <fullName evidence="2">Tetratricopeptide repeat protein</fullName>
    </submittedName>
</protein>
<gene>
    <name evidence="2" type="ORF">J3U87_10340</name>
</gene>
<name>A0A8A4U2A6_SULCO</name>
<dbReference type="InterPro" id="IPR019734">
    <property type="entry name" value="TPR_rpt"/>
</dbReference>
<dbReference type="PROSITE" id="PS51257">
    <property type="entry name" value="PROKAR_LIPOPROTEIN"/>
    <property type="match status" value="1"/>
</dbReference>
<organism evidence="2 3">
    <name type="scientific">Sulfidibacter corallicola</name>
    <dbReference type="NCBI Taxonomy" id="2818388"/>
    <lineage>
        <taxon>Bacteria</taxon>
        <taxon>Pseudomonadati</taxon>
        <taxon>Acidobacteriota</taxon>
        <taxon>Holophagae</taxon>
        <taxon>Acanthopleuribacterales</taxon>
        <taxon>Acanthopleuribacteraceae</taxon>
        <taxon>Sulfidibacter</taxon>
    </lineage>
</organism>
<dbReference type="Gene3D" id="1.25.40.10">
    <property type="entry name" value="Tetratricopeptide repeat domain"/>
    <property type="match status" value="2"/>
</dbReference>
<dbReference type="Proteomes" id="UP000663929">
    <property type="component" value="Chromosome"/>
</dbReference>
<dbReference type="SUPFAM" id="SSF48452">
    <property type="entry name" value="TPR-like"/>
    <property type="match status" value="1"/>
</dbReference>
<feature type="repeat" description="TPR" evidence="1">
    <location>
        <begin position="144"/>
        <end position="177"/>
    </location>
</feature>
<dbReference type="EMBL" id="CP071793">
    <property type="protein sequence ID" value="QTD52865.1"/>
    <property type="molecule type" value="Genomic_DNA"/>
</dbReference>
<dbReference type="PROSITE" id="PS50005">
    <property type="entry name" value="TPR"/>
    <property type="match status" value="4"/>
</dbReference>
<proteinExistence type="predicted"/>
<evidence type="ECO:0000313" key="2">
    <source>
        <dbReference type="EMBL" id="QTD52865.1"/>
    </source>
</evidence>
<dbReference type="Pfam" id="PF14559">
    <property type="entry name" value="TPR_19"/>
    <property type="match status" value="1"/>
</dbReference>
<feature type="repeat" description="TPR" evidence="1">
    <location>
        <begin position="178"/>
        <end position="211"/>
    </location>
</feature>
<dbReference type="SMART" id="SM00028">
    <property type="entry name" value="TPR"/>
    <property type="match status" value="6"/>
</dbReference>
<feature type="repeat" description="TPR" evidence="1">
    <location>
        <begin position="74"/>
        <end position="107"/>
    </location>
</feature>
<evidence type="ECO:0000313" key="3">
    <source>
        <dbReference type="Proteomes" id="UP000663929"/>
    </source>
</evidence>
<dbReference type="RefSeq" id="WP_237382963.1">
    <property type="nucleotide sequence ID" value="NZ_CP071793.1"/>
</dbReference>
<dbReference type="InterPro" id="IPR011990">
    <property type="entry name" value="TPR-like_helical_dom_sf"/>
</dbReference>
<feature type="repeat" description="TPR" evidence="1">
    <location>
        <begin position="108"/>
        <end position="141"/>
    </location>
</feature>
<evidence type="ECO:0000256" key="1">
    <source>
        <dbReference type="PROSITE-ProRule" id="PRU00339"/>
    </source>
</evidence>
<keyword evidence="1" id="KW-0802">TPR repeat</keyword>
<dbReference type="AlphaFoldDB" id="A0A8A4U2A6"/>
<keyword evidence="3" id="KW-1185">Reference proteome</keyword>
<dbReference type="KEGG" id="scor:J3U87_10340"/>
<reference evidence="2" key="1">
    <citation type="submission" date="2021-03" db="EMBL/GenBank/DDBJ databases">
        <title>Acanthopleuribacteraceae sp. M133.</title>
        <authorList>
            <person name="Wang G."/>
        </authorList>
    </citation>
    <scope>NUCLEOTIDE SEQUENCE</scope>
    <source>
        <strain evidence="2">M133</strain>
    </source>
</reference>
<accession>A0A8A4U2A6</accession>
<dbReference type="Pfam" id="PF12895">
    <property type="entry name" value="ANAPC3"/>
    <property type="match status" value="1"/>
</dbReference>